<proteinExistence type="predicted"/>
<dbReference type="AlphaFoldDB" id="A0A6J4LAA3"/>
<feature type="non-terminal residue" evidence="1">
    <location>
        <position position="39"/>
    </location>
</feature>
<name>A0A6J4LAA3_9SPHI</name>
<protein>
    <submittedName>
        <fullName evidence="1">Uncharacterized protein</fullName>
    </submittedName>
</protein>
<gene>
    <name evidence="1" type="ORF">AVDCRST_MAG56-7145</name>
</gene>
<dbReference type="EMBL" id="CADCTQ010000592">
    <property type="protein sequence ID" value="CAA9325447.1"/>
    <property type="molecule type" value="Genomic_DNA"/>
</dbReference>
<reference evidence="1" key="1">
    <citation type="submission" date="2020-02" db="EMBL/GenBank/DDBJ databases">
        <authorList>
            <person name="Meier V. D."/>
        </authorList>
    </citation>
    <scope>NUCLEOTIDE SEQUENCE</scope>
    <source>
        <strain evidence="1">AVDCRST_MAG56</strain>
    </source>
</reference>
<evidence type="ECO:0000313" key="1">
    <source>
        <dbReference type="EMBL" id="CAA9325447.1"/>
    </source>
</evidence>
<sequence>ALRPLRLLCDPCGSVSPPVSFPPASLFHVHPVPRVAVQL</sequence>
<organism evidence="1">
    <name type="scientific">uncultured Cytophagales bacterium</name>
    <dbReference type="NCBI Taxonomy" id="158755"/>
    <lineage>
        <taxon>Bacteria</taxon>
        <taxon>Pseudomonadati</taxon>
        <taxon>Bacteroidota</taxon>
        <taxon>Sphingobacteriia</taxon>
        <taxon>Sphingobacteriales</taxon>
        <taxon>environmental samples</taxon>
    </lineage>
</organism>
<accession>A0A6J4LAA3</accession>
<feature type="non-terminal residue" evidence="1">
    <location>
        <position position="1"/>
    </location>
</feature>